<reference evidence="4 5" key="1">
    <citation type="journal article" date="2010" name="ChemBioChem">
        <title>Cloning and characterization of the biosynthetic gene cluster of 16-membered macrolide antibiotic FD-891: involvement of a dual functional cytochrome P450 monooxygenase catalyzing epoxidation and hydroxylation.</title>
        <authorList>
            <person name="Kudo F."/>
            <person name="Motegi A."/>
            <person name="Mizoue K."/>
            <person name="Eguchi T."/>
        </authorList>
    </citation>
    <scope>NUCLEOTIDE SEQUENCE [LARGE SCALE GENOMIC DNA]</scope>
    <source>
        <strain evidence="4 5">A-8890</strain>
    </source>
</reference>
<dbReference type="InterPro" id="IPR041698">
    <property type="entry name" value="Methyltransf_25"/>
</dbReference>
<organism evidence="4 5">
    <name type="scientific">Streptomyces graminofaciens</name>
    <dbReference type="NCBI Taxonomy" id="68212"/>
    <lineage>
        <taxon>Bacteria</taxon>
        <taxon>Bacillati</taxon>
        <taxon>Actinomycetota</taxon>
        <taxon>Actinomycetes</taxon>
        <taxon>Kitasatosporales</taxon>
        <taxon>Streptomycetaceae</taxon>
        <taxon>Streptomyces</taxon>
    </lineage>
</organism>
<dbReference type="Proteomes" id="UP001321542">
    <property type="component" value="Chromosome"/>
</dbReference>
<dbReference type="CDD" id="cd02440">
    <property type="entry name" value="AdoMet_MTases"/>
    <property type="match status" value="1"/>
</dbReference>
<dbReference type="Pfam" id="PF13649">
    <property type="entry name" value="Methyltransf_25"/>
    <property type="match status" value="1"/>
</dbReference>
<dbReference type="SUPFAM" id="SSF53335">
    <property type="entry name" value="S-adenosyl-L-methionine-dependent methyltransferases"/>
    <property type="match status" value="1"/>
</dbReference>
<dbReference type="InterPro" id="IPR029063">
    <property type="entry name" value="SAM-dependent_MTases_sf"/>
</dbReference>
<keyword evidence="5" id="KW-1185">Reference proteome</keyword>
<dbReference type="PANTHER" id="PTHR43861:SF1">
    <property type="entry name" value="TRANS-ACONITATE 2-METHYLTRANSFERASE"/>
    <property type="match status" value="1"/>
</dbReference>
<evidence type="ECO:0000256" key="2">
    <source>
        <dbReference type="ARBA" id="ARBA00022679"/>
    </source>
</evidence>
<dbReference type="PANTHER" id="PTHR43861">
    <property type="entry name" value="TRANS-ACONITATE 2-METHYLTRANSFERASE-RELATED"/>
    <property type="match status" value="1"/>
</dbReference>
<dbReference type="EMBL" id="AP018448">
    <property type="protein sequence ID" value="BBC29815.1"/>
    <property type="molecule type" value="Genomic_DNA"/>
</dbReference>
<evidence type="ECO:0000256" key="1">
    <source>
        <dbReference type="ARBA" id="ARBA00022603"/>
    </source>
</evidence>
<keyword evidence="1" id="KW-0489">Methyltransferase</keyword>
<evidence type="ECO:0000313" key="4">
    <source>
        <dbReference type="EMBL" id="BBC29815.1"/>
    </source>
</evidence>
<proteinExistence type="predicted"/>
<dbReference type="RefSeq" id="WP_286248031.1">
    <property type="nucleotide sequence ID" value="NZ_AP018448.1"/>
</dbReference>
<keyword evidence="2" id="KW-0808">Transferase</keyword>
<dbReference type="Gene3D" id="3.40.50.150">
    <property type="entry name" value="Vaccinia Virus protein VP39"/>
    <property type="match status" value="1"/>
</dbReference>
<accession>A0ABM8HKI9</accession>
<sequence length="267" mass="28995">MKTADTTDVVDDIGYGLQFAGWYDRLFPSDDSVDVEVERLVSLHPDPGSGTVEFGVGNGRLALPLSRRVGPVVGVDSSAEMLDVLRANLRPDTPVEAVHADIRTYTAARTVGLVYCVCATLSMLLTPEDQRQAVRRAADLLAPGGRLVVETHNKSAIVDLHEGRRRATFFTPYPTAGTGLQSHSVLEPEDSLWHLSHIWYEADGSTRVGTEVSRLTGADELDAYARAAGLWPESRLGDWDPEADTHDELSPLTICTYVKPSRPASAA</sequence>
<evidence type="ECO:0000313" key="5">
    <source>
        <dbReference type="Proteomes" id="UP001321542"/>
    </source>
</evidence>
<evidence type="ECO:0000259" key="3">
    <source>
        <dbReference type="Pfam" id="PF13649"/>
    </source>
</evidence>
<gene>
    <name evidence="4" type="ORF">SGFS_011090</name>
</gene>
<reference evidence="4 5" key="2">
    <citation type="journal article" date="2023" name="ChemBioChem">
        <title>Acyltransferase Domain Exchange between Two Independent Type I Polyketide Synthases in the Same Producer Strain of Macrolide Antibiotics.</title>
        <authorList>
            <person name="Kudo F."/>
            <person name="Kishikawa K."/>
            <person name="Tsuboi K."/>
            <person name="Kido T."/>
            <person name="Usui T."/>
            <person name="Hashimoto J."/>
            <person name="Shin-Ya K."/>
            <person name="Miyanaga A."/>
            <person name="Eguchi T."/>
        </authorList>
    </citation>
    <scope>NUCLEOTIDE SEQUENCE [LARGE SCALE GENOMIC DNA]</scope>
    <source>
        <strain evidence="4 5">A-8890</strain>
    </source>
</reference>
<protein>
    <recommendedName>
        <fullName evidence="3">Methyltransferase domain-containing protein</fullName>
    </recommendedName>
</protein>
<feature type="domain" description="Methyltransferase" evidence="3">
    <location>
        <begin position="53"/>
        <end position="145"/>
    </location>
</feature>
<name>A0ABM8HKI9_9ACTN</name>